<evidence type="ECO:0000313" key="1">
    <source>
        <dbReference type="Proteomes" id="UP000887574"/>
    </source>
</evidence>
<evidence type="ECO:0000313" key="2">
    <source>
        <dbReference type="WBParaSite" id="jg18648"/>
    </source>
</evidence>
<dbReference type="AlphaFoldDB" id="A0A915DD51"/>
<keyword evidence="1" id="KW-1185">Reference proteome</keyword>
<reference evidence="2" key="1">
    <citation type="submission" date="2022-11" db="UniProtKB">
        <authorList>
            <consortium name="WormBaseParasite"/>
        </authorList>
    </citation>
    <scope>IDENTIFICATION</scope>
</reference>
<proteinExistence type="predicted"/>
<protein>
    <submittedName>
        <fullName evidence="2">MULE transposase domain-containing protein</fullName>
    </submittedName>
</protein>
<organism evidence="1 2">
    <name type="scientific">Ditylenchus dipsaci</name>
    <dbReference type="NCBI Taxonomy" id="166011"/>
    <lineage>
        <taxon>Eukaryota</taxon>
        <taxon>Metazoa</taxon>
        <taxon>Ecdysozoa</taxon>
        <taxon>Nematoda</taxon>
        <taxon>Chromadorea</taxon>
        <taxon>Rhabditida</taxon>
        <taxon>Tylenchina</taxon>
        <taxon>Tylenchomorpha</taxon>
        <taxon>Sphaerularioidea</taxon>
        <taxon>Anguinidae</taxon>
        <taxon>Anguininae</taxon>
        <taxon>Ditylenchus</taxon>
    </lineage>
</organism>
<sequence length="190" mass="22696">MLIFFSPRQKFYFKTTEMIVCDGNYKFKPVGSHEVYRVFGFVKKIHSMLQIAAFPKQKDKKTFKKMWENSIAKAFDEPIKLKITLFDHEFNAHDTFKKRFPGVDIKMCSLHVKQNVNKQVQEKRLPVEYQDDRNVQDVVRMLGALQLSPPEVWPHTLMLIHQRIQDRFNLVVNRLNELVEFFFVSNFFCE</sequence>
<name>A0A915DD51_9BILA</name>
<dbReference type="Proteomes" id="UP000887574">
    <property type="component" value="Unplaced"/>
</dbReference>
<accession>A0A915DD51</accession>
<dbReference type="WBParaSite" id="jg18648">
    <property type="protein sequence ID" value="jg18648"/>
    <property type="gene ID" value="jg18648"/>
</dbReference>